<proteinExistence type="inferred from homology"/>
<dbReference type="AlphaFoldDB" id="D2IS96"/>
<dbReference type="Pfam" id="PF00276">
    <property type="entry name" value="Ribosomal_L23"/>
    <property type="match status" value="1"/>
</dbReference>
<dbReference type="InterPro" id="IPR012678">
    <property type="entry name" value="Ribosomal_uL23/eL15/eS24_sf"/>
</dbReference>
<evidence type="ECO:0000256" key="1">
    <source>
        <dbReference type="ARBA" id="ARBA00006700"/>
    </source>
</evidence>
<dbReference type="InterPro" id="IPR012677">
    <property type="entry name" value="Nucleotide-bd_a/b_plait_sf"/>
</dbReference>
<reference evidence="4" key="1">
    <citation type="journal article" date="2009" name="Genome Biol. Evol.">
        <title>The complete plastid genome sequence of the secondarily nonphotosynthetic alga Cryptomonas paramecium: reduction, compaction, and accelerated evolutionary rate.</title>
        <authorList>
            <person name="Donaher N."/>
            <person name="Tanifuji G."/>
            <person name="Onodera N.T."/>
            <person name="Malfatti S.A."/>
            <person name="Chain P.S."/>
            <person name="Hara Y."/>
            <person name="Archibald J.M."/>
        </authorList>
    </citation>
    <scope>NUCLEOTIDE SEQUENCE</scope>
    <source>
        <strain evidence="4">CCAP977/2a</strain>
    </source>
</reference>
<dbReference type="GO" id="GO:0005840">
    <property type="term" value="C:ribosome"/>
    <property type="evidence" value="ECO:0007669"/>
    <property type="project" value="UniProtKB-KW"/>
</dbReference>
<dbReference type="EMBL" id="GQ358203">
    <property type="protein sequence ID" value="ACT46788.1"/>
    <property type="molecule type" value="Genomic_DNA"/>
</dbReference>
<keyword evidence="4" id="KW-0934">Plastid</keyword>
<dbReference type="GO" id="GO:0006412">
    <property type="term" value="P:translation"/>
    <property type="evidence" value="ECO:0007669"/>
    <property type="project" value="InterPro"/>
</dbReference>
<keyword evidence="3" id="KW-0687">Ribonucleoprotein</keyword>
<gene>
    <name evidence="4" type="primary">rpl23</name>
    <name evidence="4" type="ORF">CRPAC_p036</name>
</gene>
<evidence type="ECO:0000256" key="3">
    <source>
        <dbReference type="ARBA" id="ARBA00023274"/>
    </source>
</evidence>
<dbReference type="PANTHER" id="PTHR11620">
    <property type="entry name" value="60S RIBOSOMAL PROTEIN L23A"/>
    <property type="match status" value="1"/>
</dbReference>
<organism evidence="4">
    <name type="scientific">Cryptomonas paramaecium</name>
    <dbReference type="NCBI Taxonomy" id="2898"/>
    <lineage>
        <taxon>Eukaryota</taxon>
        <taxon>Cryptophyceae</taxon>
        <taxon>Cryptomonadales</taxon>
        <taxon>Cryptomonadaceae</taxon>
        <taxon>Cryptomonas</taxon>
    </lineage>
</organism>
<dbReference type="GeneID" id="8715201"/>
<dbReference type="RefSeq" id="YP_003359252.1">
    <property type="nucleotide sequence ID" value="NC_013703.1"/>
</dbReference>
<dbReference type="GO" id="GO:0003735">
    <property type="term" value="F:structural constituent of ribosome"/>
    <property type="evidence" value="ECO:0007669"/>
    <property type="project" value="InterPro"/>
</dbReference>
<dbReference type="Gene3D" id="3.30.70.330">
    <property type="match status" value="1"/>
</dbReference>
<dbReference type="SUPFAM" id="SSF54189">
    <property type="entry name" value="Ribosomal proteins S24e, L23 and L15e"/>
    <property type="match status" value="1"/>
</dbReference>
<evidence type="ECO:0000313" key="4">
    <source>
        <dbReference type="EMBL" id="ACT46788.1"/>
    </source>
</evidence>
<geneLocation type="plastid" evidence="4"/>
<name>D2IS96_9CRYP</name>
<comment type="similarity">
    <text evidence="1">Belongs to the universal ribosomal protein uL23 family.</text>
</comment>
<evidence type="ECO:0000256" key="2">
    <source>
        <dbReference type="ARBA" id="ARBA00022980"/>
    </source>
</evidence>
<keyword evidence="2 4" id="KW-0689">Ribosomal protein</keyword>
<protein>
    <submittedName>
        <fullName evidence="4">Ribosomal protein L23</fullName>
    </submittedName>
</protein>
<accession>D2IS96</accession>
<dbReference type="HAMAP" id="MF_01369_B">
    <property type="entry name" value="Ribosomal_uL23_B"/>
    <property type="match status" value="1"/>
</dbReference>
<sequence>MKLLKHIDFIKYPILSDKSTELLKLRQYCFLVDKRLHKLEAKRAVEFLFAVRVSSVNSCNRSPKCRQIGKFSGRKPSYKKIIVTLAPGNSISLFADS</sequence>
<dbReference type="GO" id="GO:1990904">
    <property type="term" value="C:ribonucleoprotein complex"/>
    <property type="evidence" value="ECO:0007669"/>
    <property type="project" value="UniProtKB-KW"/>
</dbReference>
<dbReference type="InterPro" id="IPR013025">
    <property type="entry name" value="Ribosomal_uL23-like"/>
</dbReference>